<dbReference type="VEuPathDB" id="FungiDB:TRIVIDRAFT_215271"/>
<gene>
    <name evidence="1" type="ORF">TRIVIDRAFT_215271</name>
</gene>
<dbReference type="EMBL" id="ABDF02000002">
    <property type="protein sequence ID" value="EHK26384.1"/>
    <property type="molecule type" value="Genomic_DNA"/>
</dbReference>
<comment type="caution">
    <text evidence="1">The sequence shown here is derived from an EMBL/GenBank/DDBJ whole genome shotgun (WGS) entry which is preliminary data.</text>
</comment>
<protein>
    <submittedName>
        <fullName evidence="1">Uncharacterized protein</fullName>
    </submittedName>
</protein>
<dbReference type="GeneID" id="25790909"/>
<organism evidence="1 2">
    <name type="scientific">Hypocrea virens (strain Gv29-8 / FGSC 10586)</name>
    <name type="common">Gliocladium virens</name>
    <name type="synonym">Trichoderma virens</name>
    <dbReference type="NCBI Taxonomy" id="413071"/>
    <lineage>
        <taxon>Eukaryota</taxon>
        <taxon>Fungi</taxon>
        <taxon>Dikarya</taxon>
        <taxon>Ascomycota</taxon>
        <taxon>Pezizomycotina</taxon>
        <taxon>Sordariomycetes</taxon>
        <taxon>Hypocreomycetidae</taxon>
        <taxon>Hypocreales</taxon>
        <taxon>Hypocreaceae</taxon>
        <taxon>Trichoderma</taxon>
    </lineage>
</organism>
<dbReference type="OrthoDB" id="1577640at2759"/>
<proteinExistence type="predicted"/>
<evidence type="ECO:0000313" key="1">
    <source>
        <dbReference type="EMBL" id="EHK26384.1"/>
    </source>
</evidence>
<sequence>MLLDDLLDSCHCRCSPGDCTPFMAGMKHMQLCNSQLGIATTFTECLKEYGNAFQRKHYYAAIGFTTFQALGVARTCICKGRYWTEPTFDADEIVEIPDEYSELLKLLESSIEEFESHAFEIFEAATDGFDSIVTFWNG</sequence>
<reference evidence="1 2" key="1">
    <citation type="journal article" date="2011" name="Genome Biol.">
        <title>Comparative genome sequence analysis underscores mycoparasitism as the ancestral life style of Trichoderma.</title>
        <authorList>
            <person name="Kubicek C.P."/>
            <person name="Herrera-Estrella A."/>
            <person name="Seidl-Seiboth V."/>
            <person name="Martinez D.A."/>
            <person name="Druzhinina I.S."/>
            <person name="Thon M."/>
            <person name="Zeilinger S."/>
            <person name="Casas-Flores S."/>
            <person name="Horwitz B.A."/>
            <person name="Mukherjee P.K."/>
            <person name="Mukherjee M."/>
            <person name="Kredics L."/>
            <person name="Alcaraz L.D."/>
            <person name="Aerts A."/>
            <person name="Antal Z."/>
            <person name="Atanasova L."/>
            <person name="Cervantes-Badillo M.G."/>
            <person name="Challacombe J."/>
            <person name="Chertkov O."/>
            <person name="McCluskey K."/>
            <person name="Coulpier F."/>
            <person name="Deshpande N."/>
            <person name="von Doehren H."/>
            <person name="Ebbole D.J."/>
            <person name="Esquivel-Naranjo E.U."/>
            <person name="Fekete E."/>
            <person name="Flipphi M."/>
            <person name="Glaser F."/>
            <person name="Gomez-Rodriguez E.Y."/>
            <person name="Gruber S."/>
            <person name="Han C."/>
            <person name="Henrissat B."/>
            <person name="Hermosa R."/>
            <person name="Hernandez-Onate M."/>
            <person name="Karaffa L."/>
            <person name="Kosti I."/>
            <person name="Le Crom S."/>
            <person name="Lindquist E."/>
            <person name="Lucas S."/>
            <person name="Luebeck M."/>
            <person name="Luebeck P.S."/>
            <person name="Margeot A."/>
            <person name="Metz B."/>
            <person name="Misra M."/>
            <person name="Nevalainen H."/>
            <person name="Omann M."/>
            <person name="Packer N."/>
            <person name="Perrone G."/>
            <person name="Uresti-Rivera E.E."/>
            <person name="Salamov A."/>
            <person name="Schmoll M."/>
            <person name="Seiboth B."/>
            <person name="Shapiro H."/>
            <person name="Sukno S."/>
            <person name="Tamayo-Ramos J.A."/>
            <person name="Tisch D."/>
            <person name="Wiest A."/>
            <person name="Wilkinson H.H."/>
            <person name="Zhang M."/>
            <person name="Coutinho P.M."/>
            <person name="Kenerley C.M."/>
            <person name="Monte E."/>
            <person name="Baker S.E."/>
            <person name="Grigoriev I.V."/>
        </authorList>
    </citation>
    <scope>NUCLEOTIDE SEQUENCE [LARGE SCALE GENOMIC DNA]</scope>
    <source>
        <strain evidence="2">Gv29-8 / FGSC 10586</strain>
    </source>
</reference>
<keyword evidence="2" id="KW-1185">Reference proteome</keyword>
<dbReference type="AlphaFoldDB" id="G9MFT3"/>
<evidence type="ECO:0000313" key="2">
    <source>
        <dbReference type="Proteomes" id="UP000007115"/>
    </source>
</evidence>
<dbReference type="RefSeq" id="XP_013960594.1">
    <property type="nucleotide sequence ID" value="XM_014105119.1"/>
</dbReference>
<name>G9MFT3_HYPVG</name>
<dbReference type="eggNOG" id="ENOG502SM1I">
    <property type="taxonomic scope" value="Eukaryota"/>
</dbReference>
<dbReference type="HOGENOM" id="CLU_1855543_0_0_1"/>
<dbReference type="InParanoid" id="G9MFT3"/>
<dbReference type="Proteomes" id="UP000007115">
    <property type="component" value="Unassembled WGS sequence"/>
</dbReference>
<accession>G9MFT3</accession>